<feature type="transmembrane region" description="Helical" evidence="1">
    <location>
        <begin position="48"/>
        <end position="68"/>
    </location>
</feature>
<feature type="transmembrane region" description="Helical" evidence="1">
    <location>
        <begin position="201"/>
        <end position="219"/>
    </location>
</feature>
<dbReference type="PANTHER" id="PTHR11328">
    <property type="entry name" value="MAJOR FACILITATOR SUPERFAMILY DOMAIN-CONTAINING PROTEIN"/>
    <property type="match status" value="1"/>
</dbReference>
<feature type="transmembrane region" description="Helical" evidence="1">
    <location>
        <begin position="121"/>
        <end position="140"/>
    </location>
</feature>
<feature type="non-terminal residue" evidence="2">
    <location>
        <position position="262"/>
    </location>
</feature>
<feature type="transmembrane region" description="Helical" evidence="1">
    <location>
        <begin position="146"/>
        <end position="164"/>
    </location>
</feature>
<dbReference type="SUPFAM" id="SSF103473">
    <property type="entry name" value="MFS general substrate transporter"/>
    <property type="match status" value="1"/>
</dbReference>
<dbReference type="InterPro" id="IPR039672">
    <property type="entry name" value="MFS_2"/>
</dbReference>
<dbReference type="InterPro" id="IPR036259">
    <property type="entry name" value="MFS_trans_sf"/>
</dbReference>
<feature type="non-terminal residue" evidence="2">
    <location>
        <position position="1"/>
    </location>
</feature>
<dbReference type="GO" id="GO:0008643">
    <property type="term" value="P:carbohydrate transport"/>
    <property type="evidence" value="ECO:0007669"/>
    <property type="project" value="InterPro"/>
</dbReference>
<feature type="transmembrane region" description="Helical" evidence="1">
    <location>
        <begin position="239"/>
        <end position="261"/>
    </location>
</feature>
<dbReference type="Gene3D" id="1.20.1250.20">
    <property type="entry name" value="MFS general substrate transporter like domains"/>
    <property type="match status" value="1"/>
</dbReference>
<feature type="transmembrane region" description="Helical" evidence="1">
    <location>
        <begin position="88"/>
        <end position="109"/>
    </location>
</feature>
<evidence type="ECO:0000256" key="1">
    <source>
        <dbReference type="SAM" id="Phobius"/>
    </source>
</evidence>
<feature type="transmembrane region" description="Helical" evidence="1">
    <location>
        <begin position="6"/>
        <end position="27"/>
    </location>
</feature>
<sequence>YAVIGAVLGIIAAVMTLACGLLTKERLKPKRAEKFSFQQFADLVHNKAWLYMTAIAVCTNFFNGFRYAVAGYMFDYCLHGNVTIEGLIINYTVFMAFGEVTCMIFGGVSPWFTRLVGSKRMAFFWAATLCLVLSVVFFFIPMNPSYIWVMIAIVILTSMGIGIYSPLMWSMYADVADYHTEHFGTSVTGLIFSSGTMSQKFGTAISGSLIALFLGWAGANMITDKMGNTMIDPASVTDSVLTMVWSLFSLFPAVIAFLLMVP</sequence>
<dbReference type="PANTHER" id="PTHR11328:SF24">
    <property type="entry name" value="MAJOR FACILITATOR SUPERFAMILY (MFS) PROFILE DOMAIN-CONTAINING PROTEIN"/>
    <property type="match status" value="1"/>
</dbReference>
<keyword evidence="2" id="KW-0813">Transport</keyword>
<proteinExistence type="predicted"/>
<keyword evidence="2" id="KW-0762">Sugar transport</keyword>
<reference evidence="2" key="1">
    <citation type="journal article" date="2013" name="Environ. Microbiol.">
        <title>Microbiota from the distal guts of lean and obese adolescents exhibit partial functional redundancy besides clear differences in community structure.</title>
        <authorList>
            <person name="Ferrer M."/>
            <person name="Ruiz A."/>
            <person name="Lanza F."/>
            <person name="Haange S.B."/>
            <person name="Oberbach A."/>
            <person name="Till H."/>
            <person name="Bargiela R."/>
            <person name="Campoy C."/>
            <person name="Segura M.T."/>
            <person name="Richter M."/>
            <person name="von Bergen M."/>
            <person name="Seifert J."/>
            <person name="Suarez A."/>
        </authorList>
    </citation>
    <scope>NUCLEOTIDE SEQUENCE</scope>
</reference>
<dbReference type="EMBL" id="AJWY01011035">
    <property type="protein sequence ID" value="EKC53864.1"/>
    <property type="molecule type" value="Genomic_DNA"/>
</dbReference>
<organism evidence="2">
    <name type="scientific">human gut metagenome</name>
    <dbReference type="NCBI Taxonomy" id="408170"/>
    <lineage>
        <taxon>unclassified sequences</taxon>
        <taxon>metagenomes</taxon>
        <taxon>organismal metagenomes</taxon>
    </lineage>
</organism>
<dbReference type="GO" id="GO:0005886">
    <property type="term" value="C:plasma membrane"/>
    <property type="evidence" value="ECO:0007669"/>
    <property type="project" value="TreeGrafter"/>
</dbReference>
<dbReference type="GO" id="GO:0015293">
    <property type="term" value="F:symporter activity"/>
    <property type="evidence" value="ECO:0007669"/>
    <property type="project" value="InterPro"/>
</dbReference>
<keyword evidence="1" id="KW-0472">Membrane</keyword>
<accession>K1SEP5</accession>
<comment type="caution">
    <text evidence="2">The sequence shown here is derived from an EMBL/GenBank/DDBJ whole genome shotgun (WGS) entry which is preliminary data.</text>
</comment>
<dbReference type="Pfam" id="PF13347">
    <property type="entry name" value="MFS_2"/>
    <property type="match status" value="1"/>
</dbReference>
<gene>
    <name evidence="2" type="ORF">LEA_16150</name>
</gene>
<keyword evidence="1" id="KW-0812">Transmembrane</keyword>
<dbReference type="AlphaFoldDB" id="K1SEP5"/>
<keyword evidence="1" id="KW-1133">Transmembrane helix</keyword>
<name>K1SEP5_9ZZZZ</name>
<protein>
    <submittedName>
        <fullName evidence="2">Glycoside-pentoside-hexuronide (GPH):cation symporter family sugar transporter</fullName>
    </submittedName>
</protein>
<evidence type="ECO:0000313" key="2">
    <source>
        <dbReference type="EMBL" id="EKC53864.1"/>
    </source>
</evidence>